<dbReference type="EC" id="2.7.13.3" evidence="3"/>
<feature type="region of interest" description="Disordered" evidence="10">
    <location>
        <begin position="779"/>
        <end position="803"/>
    </location>
</feature>
<feature type="domain" description="Histidine kinase" evidence="12">
    <location>
        <begin position="278"/>
        <end position="500"/>
    </location>
</feature>
<dbReference type="InterPro" id="IPR003660">
    <property type="entry name" value="HAMP_dom"/>
</dbReference>
<dbReference type="PROSITE" id="PS50887">
    <property type="entry name" value="GGDEF"/>
    <property type="match status" value="1"/>
</dbReference>
<dbReference type="SMART" id="SM00387">
    <property type="entry name" value="HATPase_c"/>
    <property type="match status" value="1"/>
</dbReference>
<dbReference type="NCBIfam" id="TIGR00254">
    <property type="entry name" value="GGDEF"/>
    <property type="match status" value="1"/>
</dbReference>
<dbReference type="EMBL" id="OZ026884">
    <property type="protein sequence ID" value="CAL1241449.1"/>
    <property type="molecule type" value="Genomic_DNA"/>
</dbReference>
<dbReference type="PANTHER" id="PTHR45339:SF5">
    <property type="entry name" value="HISTIDINE KINASE"/>
    <property type="match status" value="1"/>
</dbReference>
<dbReference type="InterPro" id="IPR005467">
    <property type="entry name" value="His_kinase_dom"/>
</dbReference>
<dbReference type="Gene3D" id="1.10.287.130">
    <property type="match status" value="1"/>
</dbReference>
<dbReference type="SMART" id="SM00388">
    <property type="entry name" value="HisKA"/>
    <property type="match status" value="1"/>
</dbReference>
<dbReference type="InterPro" id="IPR036097">
    <property type="entry name" value="HisK_dim/P_sf"/>
</dbReference>
<evidence type="ECO:0000256" key="10">
    <source>
        <dbReference type="SAM" id="MobiDB-lite"/>
    </source>
</evidence>
<dbReference type="CDD" id="cd16922">
    <property type="entry name" value="HATPase_EvgS-ArcB-TorS-like"/>
    <property type="match status" value="1"/>
</dbReference>
<dbReference type="SUPFAM" id="SSF47384">
    <property type="entry name" value="Homodimeric domain of signal transducing histidine kinase"/>
    <property type="match status" value="1"/>
</dbReference>
<evidence type="ECO:0000313" key="19">
    <source>
        <dbReference type="Proteomes" id="UP001497493"/>
    </source>
</evidence>
<feature type="modified residue" description="Phosphohistidine" evidence="8">
    <location>
        <position position="856"/>
    </location>
</feature>
<dbReference type="RefSeq" id="WP_348757968.1">
    <property type="nucleotide sequence ID" value="NZ_OZ026884.1"/>
</dbReference>
<dbReference type="Pfam" id="PF02518">
    <property type="entry name" value="HATPase_c"/>
    <property type="match status" value="1"/>
</dbReference>
<reference evidence="18 19" key="1">
    <citation type="submission" date="2024-04" db="EMBL/GenBank/DDBJ databases">
        <authorList>
            <person name="Cremers G."/>
        </authorList>
    </citation>
    <scope>NUCLEOTIDE SEQUENCE [LARGE SCALE GENOMIC DNA]</scope>
    <source>
        <strain evidence="18">MeCH1-AG</strain>
    </source>
</reference>
<proteinExistence type="predicted"/>
<feature type="domain" description="Response regulatory" evidence="13">
    <location>
        <begin position="518"/>
        <end position="638"/>
    </location>
</feature>
<dbReference type="PROSITE" id="PS50885">
    <property type="entry name" value="HAMP"/>
    <property type="match status" value="1"/>
</dbReference>
<dbReference type="SMART" id="SM00267">
    <property type="entry name" value="GGDEF"/>
    <property type="match status" value="1"/>
</dbReference>
<sequence length="1489" mass="163420">MRHRLGSLLARTSFLHQLALVFSIGILVLALLSSVATSSLTSRTVRAKLIEQGLQLTETLARQSTLALLYLSADNAEEPLRSTLAFQDVTGVGIYDLGHDVLLAKGENPVPEPADLAWPAQLQLNQETADAWYFIAPVYQRLREGDRDSPFLAEPGTAELIGYVRLKMSKETLRAMEAGILKTNLAVSVLFALVFLAVLLAIAQRLTTPLKNLADIMRRASAGQKNLRADVRGPKDIVDMEKAFNTMLAVLETRELQLETARDSALESARLKGEFAANVSHELRTPLNGVLGMLELLQGTELTPKQREYLAIARNAGDLLLKLIDDILDFSRTESGKLVVQTVEFAPREILEEVLGLLAAQARRKGLVLDYTLEDGVPALVCGEPVRLRQVLLNLVSNAIKFTERGHIHIELGADRDPSRGLLRLRFAVIDSGIGIPLEAQERIFEAFTQVEGSTTSHDGGAGLGLAICRKLVEFLGGEIGVDSRPGQGSRFWFTLPVEETSLVPRLPEDHQALAGLRILSVDDNPARRQLLDRALTAWGASHHSADNGFQALNLLHVAAAQNRPYHLALVSDDLPGMDGGELAFLMGEDPTLSHIKVILLTHPTQPARRDPGPSNIVARLDKPLQEGALYQAIVQAKQAFRAAKVAGAAAEGAPFRGRRVLIVDDNSINQQVALGLVERLGCQGRVAGTGQEALEWLGREAFDLVLMDCHMPGMSGYQTAQRIRELGGDASQIPIIAMTGEAGGDEPHLAAGMNDRLTKPLALETLRSTLHRWLLPGTEVDAPPSPPALPSPATTPEAPRAGRLDSRVFGRLREETGNAFARIVAAFLEDTPTYLQSLEKAIARDDREMVEELAHCLKGSGRTLGADRFAALARQLEAVAGGPGAGELLNRLVTEFELVKAELDRKLATDASDRDPERRSPPRIVVADDDRTMRFALHNVLQEDGYRIEQASNGEQALALCERCAPDLVLLDAKMPKMDGFTVCARIRELPDLAHVPVLIITALDDDHSIHRAFSAGANDYIPKPVHFGVLRQRVARMLEASRTHKHVIRLAYQDALTGLANRASFRERLEALLDRSEPSRGTVQHAVLFLDLDRFKLANDTMGHEIGDLLLKTAAARIKGCVRVGDLVSRLGGDEFTVLLEDIRSPEYAAQVANKICTAIAKPFTFVGRDFYLSASIGIALYPADGTDSGVLIKHADMAMYRAKEQGNTFRFFEAGMAEAFSRKLRLENDLRRALERNELVLRYHPQVDVTTGKIVCIEALVRWQHPDFGLVPPSQFIPLAEEVGLIEGIGEWVLRTACRQNKLWQEAGLPELPIAINLSARQLEVDHDAHIIRRVLKETGLDPSYLELELTESVVMKDPDRIRDTLHSLRDQGISISIDDFGIGYSSLNHLKHFAFDKLKIAQPFLQDLDTNRENAGIVLTIIAIARALKLKVVAEGVETEAQFAYLKRHGCDAIQGYYFTPPLSLEEITRLLKAEANGGPSRAIA</sequence>
<dbReference type="PROSITE" id="PS50883">
    <property type="entry name" value="EAL"/>
    <property type="match status" value="1"/>
</dbReference>
<evidence type="ECO:0000259" key="15">
    <source>
        <dbReference type="PROSITE" id="PS50885"/>
    </source>
</evidence>
<dbReference type="CDD" id="cd17546">
    <property type="entry name" value="REC_hyHK_CKI1_RcsC-like"/>
    <property type="match status" value="1"/>
</dbReference>
<comment type="catalytic activity">
    <reaction evidence="1">
        <text>ATP + protein L-histidine = ADP + protein N-phospho-L-histidine.</text>
        <dbReference type="EC" id="2.7.13.3"/>
    </reaction>
</comment>
<dbReference type="Pfam" id="PF00072">
    <property type="entry name" value="Response_reg"/>
    <property type="match status" value="3"/>
</dbReference>
<keyword evidence="19" id="KW-1185">Reference proteome</keyword>
<dbReference type="Pfam" id="PF00512">
    <property type="entry name" value="HisKA"/>
    <property type="match status" value="1"/>
</dbReference>
<dbReference type="InterPro" id="IPR004358">
    <property type="entry name" value="Sig_transdc_His_kin-like_C"/>
</dbReference>
<dbReference type="InterPro" id="IPR036641">
    <property type="entry name" value="HPT_dom_sf"/>
</dbReference>
<feature type="modified residue" description="4-aspartylphosphate" evidence="9">
    <location>
        <position position="709"/>
    </location>
</feature>
<evidence type="ECO:0000256" key="1">
    <source>
        <dbReference type="ARBA" id="ARBA00000085"/>
    </source>
</evidence>
<dbReference type="Gene3D" id="1.20.120.160">
    <property type="entry name" value="HPT domain"/>
    <property type="match status" value="1"/>
</dbReference>
<feature type="domain" description="Response regulatory" evidence="13">
    <location>
        <begin position="924"/>
        <end position="1040"/>
    </location>
</feature>
<dbReference type="CDD" id="cd00088">
    <property type="entry name" value="HPT"/>
    <property type="match status" value="1"/>
</dbReference>
<feature type="transmembrane region" description="Helical" evidence="11">
    <location>
        <begin position="14"/>
        <end position="36"/>
    </location>
</feature>
<accession>A0ABM9NLC3</accession>
<dbReference type="InterPro" id="IPR035919">
    <property type="entry name" value="EAL_sf"/>
</dbReference>
<keyword evidence="4 9" id="KW-0597">Phosphoprotein</keyword>
<dbReference type="CDD" id="cd01949">
    <property type="entry name" value="GGDEF"/>
    <property type="match status" value="1"/>
</dbReference>
<dbReference type="Pfam" id="PF00990">
    <property type="entry name" value="GGDEF"/>
    <property type="match status" value="1"/>
</dbReference>
<evidence type="ECO:0000259" key="16">
    <source>
        <dbReference type="PROSITE" id="PS50887"/>
    </source>
</evidence>
<dbReference type="InterPro" id="IPR001633">
    <property type="entry name" value="EAL_dom"/>
</dbReference>
<dbReference type="PANTHER" id="PTHR45339">
    <property type="entry name" value="HYBRID SIGNAL TRANSDUCTION HISTIDINE KINASE J"/>
    <property type="match status" value="1"/>
</dbReference>
<dbReference type="InterPro" id="IPR036890">
    <property type="entry name" value="HATPase_C_sf"/>
</dbReference>
<evidence type="ECO:0000313" key="18">
    <source>
        <dbReference type="EMBL" id="CAL1241449.1"/>
    </source>
</evidence>
<dbReference type="InterPro" id="IPR003594">
    <property type="entry name" value="HATPase_dom"/>
</dbReference>
<keyword evidence="7" id="KW-0902">Two-component regulatory system</keyword>
<evidence type="ECO:0000256" key="8">
    <source>
        <dbReference type="PROSITE-ProRule" id="PRU00110"/>
    </source>
</evidence>
<evidence type="ECO:0000256" key="9">
    <source>
        <dbReference type="PROSITE-ProRule" id="PRU00169"/>
    </source>
</evidence>
<dbReference type="Gene3D" id="6.10.340.10">
    <property type="match status" value="1"/>
</dbReference>
<dbReference type="Pfam" id="PF00563">
    <property type="entry name" value="EAL"/>
    <property type="match status" value="1"/>
</dbReference>
<keyword evidence="11" id="KW-0472">Membrane</keyword>
<keyword evidence="5 18" id="KW-0808">Transferase</keyword>
<dbReference type="SUPFAM" id="SSF55073">
    <property type="entry name" value="Nucleotide cyclase"/>
    <property type="match status" value="1"/>
</dbReference>
<dbReference type="CDD" id="cd00082">
    <property type="entry name" value="HisKA"/>
    <property type="match status" value="1"/>
</dbReference>
<evidence type="ECO:0000259" key="12">
    <source>
        <dbReference type="PROSITE" id="PS50109"/>
    </source>
</evidence>
<evidence type="ECO:0000259" key="14">
    <source>
        <dbReference type="PROSITE" id="PS50883"/>
    </source>
</evidence>
<comment type="subcellular location">
    <subcellularLocation>
        <location evidence="2">Membrane</location>
    </subcellularLocation>
</comment>
<dbReference type="CDD" id="cd01948">
    <property type="entry name" value="EAL"/>
    <property type="match status" value="1"/>
</dbReference>
<keyword evidence="11" id="KW-0812">Transmembrane</keyword>
<dbReference type="SMART" id="SM00052">
    <property type="entry name" value="EAL"/>
    <property type="match status" value="1"/>
</dbReference>
<dbReference type="PRINTS" id="PR00344">
    <property type="entry name" value="BCTRLSENSOR"/>
</dbReference>
<name>A0ABM9NLC3_9GAMM</name>
<dbReference type="Gene3D" id="3.40.50.2300">
    <property type="match status" value="3"/>
</dbReference>
<dbReference type="Pfam" id="PF00672">
    <property type="entry name" value="HAMP"/>
    <property type="match status" value="1"/>
</dbReference>
<evidence type="ECO:0000259" key="17">
    <source>
        <dbReference type="PROSITE" id="PS50894"/>
    </source>
</evidence>
<dbReference type="Gene3D" id="3.30.565.10">
    <property type="entry name" value="Histidine kinase-like ATPase, C-terminal domain"/>
    <property type="match status" value="1"/>
</dbReference>
<dbReference type="GO" id="GO:0004673">
    <property type="term" value="F:protein histidine kinase activity"/>
    <property type="evidence" value="ECO:0007669"/>
    <property type="project" value="UniProtKB-EC"/>
</dbReference>
<dbReference type="InterPro" id="IPR043128">
    <property type="entry name" value="Rev_trsase/Diguanyl_cyclase"/>
</dbReference>
<dbReference type="Proteomes" id="UP001497493">
    <property type="component" value="Chromosome"/>
</dbReference>
<dbReference type="SMART" id="SM00073">
    <property type="entry name" value="HPT"/>
    <property type="match status" value="1"/>
</dbReference>
<dbReference type="SUPFAM" id="SSF55874">
    <property type="entry name" value="ATPase domain of HSP90 chaperone/DNA topoisomerase II/histidine kinase"/>
    <property type="match status" value="1"/>
</dbReference>
<feature type="domain" description="HPt" evidence="17">
    <location>
        <begin position="817"/>
        <end position="907"/>
    </location>
</feature>
<feature type="domain" description="HAMP" evidence="15">
    <location>
        <begin position="204"/>
        <end position="256"/>
    </location>
</feature>
<dbReference type="PROSITE" id="PS50110">
    <property type="entry name" value="RESPONSE_REGULATORY"/>
    <property type="match status" value="3"/>
</dbReference>
<dbReference type="InterPro" id="IPR003661">
    <property type="entry name" value="HisK_dim/P_dom"/>
</dbReference>
<feature type="domain" description="GGDEF" evidence="16">
    <location>
        <begin position="1085"/>
        <end position="1217"/>
    </location>
</feature>
<evidence type="ECO:0000256" key="7">
    <source>
        <dbReference type="ARBA" id="ARBA00023012"/>
    </source>
</evidence>
<evidence type="ECO:0000256" key="4">
    <source>
        <dbReference type="ARBA" id="ARBA00022553"/>
    </source>
</evidence>
<gene>
    <name evidence="18" type="ORF">MECH1_V1_2673</name>
</gene>
<keyword evidence="6 18" id="KW-0418">Kinase</keyword>
<dbReference type="SMART" id="SM00448">
    <property type="entry name" value="REC"/>
    <property type="match status" value="3"/>
</dbReference>
<dbReference type="PROSITE" id="PS50894">
    <property type="entry name" value="HPT"/>
    <property type="match status" value="1"/>
</dbReference>
<evidence type="ECO:0000259" key="13">
    <source>
        <dbReference type="PROSITE" id="PS50110"/>
    </source>
</evidence>
<dbReference type="CDD" id="cd06225">
    <property type="entry name" value="HAMP"/>
    <property type="match status" value="1"/>
</dbReference>
<dbReference type="Gene3D" id="3.30.70.270">
    <property type="match status" value="1"/>
</dbReference>
<dbReference type="InterPro" id="IPR001789">
    <property type="entry name" value="Sig_transdc_resp-reg_receiver"/>
</dbReference>
<evidence type="ECO:0000256" key="2">
    <source>
        <dbReference type="ARBA" id="ARBA00004370"/>
    </source>
</evidence>
<feature type="domain" description="Response regulatory" evidence="13">
    <location>
        <begin position="660"/>
        <end position="775"/>
    </location>
</feature>
<dbReference type="Gene3D" id="3.20.20.450">
    <property type="entry name" value="EAL domain"/>
    <property type="match status" value="1"/>
</dbReference>
<dbReference type="Pfam" id="PF01627">
    <property type="entry name" value="Hpt"/>
    <property type="match status" value="1"/>
</dbReference>
<feature type="modified residue" description="4-aspartylphosphate" evidence="9">
    <location>
        <position position="973"/>
    </location>
</feature>
<evidence type="ECO:0000256" key="11">
    <source>
        <dbReference type="SAM" id="Phobius"/>
    </source>
</evidence>
<evidence type="ECO:0000256" key="6">
    <source>
        <dbReference type="ARBA" id="ARBA00022777"/>
    </source>
</evidence>
<dbReference type="InterPro" id="IPR000160">
    <property type="entry name" value="GGDEF_dom"/>
</dbReference>
<dbReference type="SUPFAM" id="SSF141868">
    <property type="entry name" value="EAL domain-like"/>
    <property type="match status" value="1"/>
</dbReference>
<dbReference type="InterPro" id="IPR011006">
    <property type="entry name" value="CheY-like_superfamily"/>
</dbReference>
<keyword evidence="11" id="KW-1133">Transmembrane helix</keyword>
<organism evidence="18 19">
    <name type="scientific">Candidatus Methylocalor cossyra</name>
    <dbReference type="NCBI Taxonomy" id="3108543"/>
    <lineage>
        <taxon>Bacteria</taxon>
        <taxon>Pseudomonadati</taxon>
        <taxon>Pseudomonadota</taxon>
        <taxon>Gammaproteobacteria</taxon>
        <taxon>Methylococcales</taxon>
        <taxon>Methylococcaceae</taxon>
        <taxon>Candidatus Methylocalor</taxon>
    </lineage>
</organism>
<dbReference type="PROSITE" id="PS50109">
    <property type="entry name" value="HIS_KIN"/>
    <property type="match status" value="1"/>
</dbReference>
<evidence type="ECO:0000256" key="5">
    <source>
        <dbReference type="ARBA" id="ARBA00022679"/>
    </source>
</evidence>
<evidence type="ECO:0000256" key="3">
    <source>
        <dbReference type="ARBA" id="ARBA00012438"/>
    </source>
</evidence>
<protein>
    <recommendedName>
        <fullName evidence="3">histidine kinase</fullName>
        <ecNumber evidence="3">2.7.13.3</ecNumber>
    </recommendedName>
</protein>
<comment type="caution">
    <text evidence="9">Lacks conserved residue(s) required for the propagation of feature annotation.</text>
</comment>
<feature type="transmembrane region" description="Helical" evidence="11">
    <location>
        <begin position="184"/>
        <end position="203"/>
    </location>
</feature>
<dbReference type="SUPFAM" id="SSF47226">
    <property type="entry name" value="Histidine-containing phosphotransfer domain, HPT domain"/>
    <property type="match status" value="1"/>
</dbReference>
<dbReference type="InterPro" id="IPR029787">
    <property type="entry name" value="Nucleotide_cyclase"/>
</dbReference>
<feature type="domain" description="EAL" evidence="14">
    <location>
        <begin position="1226"/>
        <end position="1480"/>
    </location>
</feature>
<dbReference type="InterPro" id="IPR008207">
    <property type="entry name" value="Sig_transdc_His_kin_Hpt_dom"/>
</dbReference>
<dbReference type="SMART" id="SM00304">
    <property type="entry name" value="HAMP"/>
    <property type="match status" value="1"/>
</dbReference>
<dbReference type="SUPFAM" id="SSF52172">
    <property type="entry name" value="CheY-like"/>
    <property type="match status" value="3"/>
</dbReference>